<keyword evidence="3" id="KW-0812">Transmembrane</keyword>
<keyword evidence="5" id="KW-1185">Reference proteome</keyword>
<dbReference type="CDD" id="cd14686">
    <property type="entry name" value="bZIP"/>
    <property type="match status" value="1"/>
</dbReference>
<sequence length="342" mass="37916">MALMVWFYEHTHGNVPTFVYDPSFKLINKEAFPHVLKWGTRNYKHEETYKSLLNVNGLFQSLSCLQPVSNEEASYISPLEEGSTSEVRASTPVREASTPVTEASTPETEASNPIFGETNTLAEETSPFGDFMKLTGGCTSPLTRVNHNNNSNELVALKELIKDLQEQLAAKERENQQLREQVGHLEELLSVREGCGVGQDTTVHFEDPISEMGPEPHVKYKNALKSPVRLNGAATFIGIVRLLVVVFILVVLLIRYFTSHTKNTEGFVRVKAGKTSFSTTVGVIKIVTISITIVVVVVPQVTLNQLEIGTYLVTSSHPPSVVLNMVVIALFWGLEYYPVPLL</sequence>
<evidence type="ECO:0000256" key="2">
    <source>
        <dbReference type="SAM" id="MobiDB-lite"/>
    </source>
</evidence>
<feature type="compositionally biased region" description="Polar residues" evidence="2">
    <location>
        <begin position="98"/>
        <end position="113"/>
    </location>
</feature>
<dbReference type="Proteomes" id="UP000825729">
    <property type="component" value="Unassembled WGS sequence"/>
</dbReference>
<dbReference type="Gene3D" id="1.20.1110.10">
    <property type="entry name" value="Calcium-transporting ATPase, transmembrane domain"/>
    <property type="match status" value="1"/>
</dbReference>
<keyword evidence="3" id="KW-1133">Transmembrane helix</keyword>
<evidence type="ECO:0000313" key="5">
    <source>
        <dbReference type="Proteomes" id="UP000825729"/>
    </source>
</evidence>
<comment type="caution">
    <text evidence="4">The sequence shown here is derived from an EMBL/GenBank/DDBJ whole genome shotgun (WGS) entry which is preliminary data.</text>
</comment>
<gene>
    <name evidence="4" type="ORF">H6P81_006075</name>
</gene>
<evidence type="ECO:0000256" key="1">
    <source>
        <dbReference type="SAM" id="Coils"/>
    </source>
</evidence>
<organism evidence="4 5">
    <name type="scientific">Aristolochia fimbriata</name>
    <name type="common">White veined hardy Dutchman's pipe vine</name>
    <dbReference type="NCBI Taxonomy" id="158543"/>
    <lineage>
        <taxon>Eukaryota</taxon>
        <taxon>Viridiplantae</taxon>
        <taxon>Streptophyta</taxon>
        <taxon>Embryophyta</taxon>
        <taxon>Tracheophyta</taxon>
        <taxon>Spermatophyta</taxon>
        <taxon>Magnoliopsida</taxon>
        <taxon>Magnoliidae</taxon>
        <taxon>Piperales</taxon>
        <taxon>Aristolochiaceae</taxon>
        <taxon>Aristolochia</taxon>
    </lineage>
</organism>
<reference evidence="4 5" key="1">
    <citation type="submission" date="2021-07" db="EMBL/GenBank/DDBJ databases">
        <title>The Aristolochia fimbriata genome: insights into angiosperm evolution, floral development and chemical biosynthesis.</title>
        <authorList>
            <person name="Jiao Y."/>
        </authorList>
    </citation>
    <scope>NUCLEOTIDE SEQUENCE [LARGE SCALE GENOMIC DNA]</scope>
    <source>
        <strain evidence="4">IBCAS-2021</strain>
        <tissue evidence="4">Leaf</tissue>
    </source>
</reference>
<dbReference type="AlphaFoldDB" id="A0AAV7EXH0"/>
<proteinExistence type="predicted"/>
<keyword evidence="1" id="KW-0175">Coiled coil</keyword>
<accession>A0AAV7EXH0</accession>
<evidence type="ECO:0000313" key="4">
    <source>
        <dbReference type="EMBL" id="KAG9453171.1"/>
    </source>
</evidence>
<feature type="transmembrane region" description="Helical" evidence="3">
    <location>
        <begin position="233"/>
        <end position="257"/>
    </location>
</feature>
<feature type="coiled-coil region" evidence="1">
    <location>
        <begin position="147"/>
        <end position="188"/>
    </location>
</feature>
<feature type="region of interest" description="Disordered" evidence="2">
    <location>
        <begin position="76"/>
        <end position="113"/>
    </location>
</feature>
<feature type="transmembrane region" description="Helical" evidence="3">
    <location>
        <begin position="321"/>
        <end position="339"/>
    </location>
</feature>
<feature type="transmembrane region" description="Helical" evidence="3">
    <location>
        <begin position="277"/>
        <end position="301"/>
    </location>
</feature>
<protein>
    <submittedName>
        <fullName evidence="4">Uncharacterized protein</fullName>
    </submittedName>
</protein>
<dbReference type="EMBL" id="JAINDJ010000003">
    <property type="protein sequence ID" value="KAG9453171.1"/>
    <property type="molecule type" value="Genomic_DNA"/>
</dbReference>
<keyword evidence="3" id="KW-0472">Membrane</keyword>
<evidence type="ECO:0000256" key="3">
    <source>
        <dbReference type="SAM" id="Phobius"/>
    </source>
</evidence>
<name>A0AAV7EXH0_ARIFI</name>